<dbReference type="Proteomes" id="UP001447188">
    <property type="component" value="Unassembled WGS sequence"/>
</dbReference>
<evidence type="ECO:0000313" key="2">
    <source>
        <dbReference type="Proteomes" id="UP001447188"/>
    </source>
</evidence>
<reference evidence="1 2" key="1">
    <citation type="submission" date="2024-02" db="EMBL/GenBank/DDBJ databases">
        <title>Discinaceae phylogenomics.</title>
        <authorList>
            <person name="Dirks A.C."/>
            <person name="James T.Y."/>
        </authorList>
    </citation>
    <scope>NUCLEOTIDE SEQUENCE [LARGE SCALE GENOMIC DNA]</scope>
    <source>
        <strain evidence="1 2">ACD0624</strain>
    </source>
</reference>
<protein>
    <recommendedName>
        <fullName evidence="3">Roadblock/LAMTOR2 domain-containing protein</fullName>
    </recommendedName>
</protein>
<evidence type="ECO:0000313" key="1">
    <source>
        <dbReference type="EMBL" id="KAL0635858.1"/>
    </source>
</evidence>
<dbReference type="Pfam" id="PF17233">
    <property type="entry name" value="DUF5308"/>
    <property type="match status" value="1"/>
</dbReference>
<proteinExistence type="predicted"/>
<organism evidence="1 2">
    <name type="scientific">Discina gigas</name>
    <dbReference type="NCBI Taxonomy" id="1032678"/>
    <lineage>
        <taxon>Eukaryota</taxon>
        <taxon>Fungi</taxon>
        <taxon>Dikarya</taxon>
        <taxon>Ascomycota</taxon>
        <taxon>Pezizomycotina</taxon>
        <taxon>Pezizomycetes</taxon>
        <taxon>Pezizales</taxon>
        <taxon>Discinaceae</taxon>
        <taxon>Discina</taxon>
    </lineage>
</organism>
<sequence length="123" mass="12643">MSHNAPAALSTHFLQLGGDTLTAHLSDSNSIAILSTSPTPSLAALSAAFVQAHDTASRMGLGRPLRVTLATSAGTAVIQTATEEDEMLVGTVVAPGERLAEARVASWGVEEVARRFMKSAGEG</sequence>
<evidence type="ECO:0008006" key="3">
    <source>
        <dbReference type="Google" id="ProtNLM"/>
    </source>
</evidence>
<name>A0ABR3GJ39_9PEZI</name>
<comment type="caution">
    <text evidence="1">The sequence shown here is derived from an EMBL/GenBank/DDBJ whole genome shotgun (WGS) entry which is preliminary data.</text>
</comment>
<keyword evidence="2" id="KW-1185">Reference proteome</keyword>
<gene>
    <name evidence="1" type="ORF">Q9L58_005200</name>
</gene>
<dbReference type="EMBL" id="JBBBZM010000061">
    <property type="protein sequence ID" value="KAL0635858.1"/>
    <property type="molecule type" value="Genomic_DNA"/>
</dbReference>
<accession>A0ABR3GJ39</accession>
<dbReference type="InterPro" id="IPR035186">
    <property type="entry name" value="DUF5308"/>
</dbReference>